<feature type="domain" description="Zinc finger DksA/TraR C4-type" evidence="5">
    <location>
        <begin position="85"/>
        <end position="118"/>
    </location>
</feature>
<evidence type="ECO:0000313" key="7">
    <source>
        <dbReference type="Proteomes" id="UP000228533"/>
    </source>
</evidence>
<reference evidence="7" key="1">
    <citation type="submission" date="2017-09" db="EMBL/GenBank/DDBJ databases">
        <title>Depth-based differentiation of microbial function through sediment-hosted aquifers and enrichment of novel symbionts in the deep terrestrial subsurface.</title>
        <authorList>
            <person name="Probst A.J."/>
            <person name="Ladd B."/>
            <person name="Jarett J.K."/>
            <person name="Geller-Mcgrath D.E."/>
            <person name="Sieber C.M.K."/>
            <person name="Emerson J.B."/>
            <person name="Anantharaman K."/>
            <person name="Thomas B.C."/>
            <person name="Malmstrom R."/>
            <person name="Stieglmeier M."/>
            <person name="Klingl A."/>
            <person name="Woyke T."/>
            <person name="Ryan C.M."/>
            <person name="Banfield J.F."/>
        </authorList>
    </citation>
    <scope>NUCLEOTIDE SEQUENCE [LARGE SCALE GENOMIC DNA]</scope>
</reference>
<organism evidence="6 7">
    <name type="scientific">Candidatus Falkowbacteria bacterium CG10_big_fil_rev_8_21_14_0_10_37_14</name>
    <dbReference type="NCBI Taxonomy" id="1974561"/>
    <lineage>
        <taxon>Bacteria</taxon>
        <taxon>Candidatus Falkowiibacteriota</taxon>
    </lineage>
</organism>
<dbReference type="Proteomes" id="UP000228533">
    <property type="component" value="Unassembled WGS sequence"/>
</dbReference>
<dbReference type="SUPFAM" id="SSF57716">
    <property type="entry name" value="Glucocorticoid receptor-like (DNA-binding domain)"/>
    <property type="match status" value="1"/>
</dbReference>
<evidence type="ECO:0000256" key="3">
    <source>
        <dbReference type="ARBA" id="ARBA00022833"/>
    </source>
</evidence>
<keyword evidence="1" id="KW-0479">Metal-binding</keyword>
<comment type="caution">
    <text evidence="6">The sequence shown here is derived from an EMBL/GenBank/DDBJ whole genome shotgun (WGS) entry which is preliminary data.</text>
</comment>
<keyword evidence="3" id="KW-0862">Zinc</keyword>
<dbReference type="PANTHER" id="PTHR33823:SF4">
    <property type="entry name" value="GENERAL STRESS PROTEIN 16O"/>
    <property type="match status" value="1"/>
</dbReference>
<evidence type="ECO:0000313" key="6">
    <source>
        <dbReference type="EMBL" id="PIT95656.1"/>
    </source>
</evidence>
<keyword evidence="2" id="KW-0863">Zinc-finger</keyword>
<dbReference type="PANTHER" id="PTHR33823">
    <property type="entry name" value="RNA POLYMERASE-BINDING TRANSCRIPTION FACTOR DKSA-RELATED"/>
    <property type="match status" value="1"/>
</dbReference>
<accession>A0A2M6WSI1</accession>
<sequence>MDTQIIERIKKDLLERRDQITAELFKFSKSGQIKGEFVSDFPSFGDQADENAQEVDQYTTDIETERVLESTLKDINSSLNAIKKGTYGICKYCHQEIEEKRLLIRPFSSSCVKCKNKLQSA</sequence>
<dbReference type="Pfam" id="PF01258">
    <property type="entry name" value="zf-dskA_traR"/>
    <property type="match status" value="1"/>
</dbReference>
<dbReference type="Gene3D" id="1.20.120.910">
    <property type="entry name" value="DksA, coiled-coil domain"/>
    <property type="match status" value="1"/>
</dbReference>
<proteinExistence type="predicted"/>
<dbReference type="InterPro" id="IPR000962">
    <property type="entry name" value="Znf_DskA_TraR"/>
</dbReference>
<protein>
    <recommendedName>
        <fullName evidence="5">Zinc finger DksA/TraR C4-type domain-containing protein</fullName>
    </recommendedName>
</protein>
<name>A0A2M6WSI1_9BACT</name>
<gene>
    <name evidence="6" type="ORF">COT94_04555</name>
</gene>
<dbReference type="EMBL" id="PFAM01000026">
    <property type="protein sequence ID" value="PIT95656.1"/>
    <property type="molecule type" value="Genomic_DNA"/>
</dbReference>
<evidence type="ECO:0000256" key="1">
    <source>
        <dbReference type="ARBA" id="ARBA00022723"/>
    </source>
</evidence>
<evidence type="ECO:0000256" key="4">
    <source>
        <dbReference type="PROSITE-ProRule" id="PRU00510"/>
    </source>
</evidence>
<evidence type="ECO:0000256" key="2">
    <source>
        <dbReference type="ARBA" id="ARBA00022771"/>
    </source>
</evidence>
<evidence type="ECO:0000259" key="5">
    <source>
        <dbReference type="Pfam" id="PF01258"/>
    </source>
</evidence>
<dbReference type="GO" id="GO:0008270">
    <property type="term" value="F:zinc ion binding"/>
    <property type="evidence" value="ECO:0007669"/>
    <property type="project" value="UniProtKB-KW"/>
</dbReference>
<dbReference type="PROSITE" id="PS51128">
    <property type="entry name" value="ZF_DKSA_2"/>
    <property type="match status" value="1"/>
</dbReference>
<feature type="zinc finger region" description="dksA C4-type" evidence="4">
    <location>
        <begin position="90"/>
        <end position="114"/>
    </location>
</feature>
<dbReference type="AlphaFoldDB" id="A0A2M6WSI1"/>